<accession>A0A803PR66</accession>
<dbReference type="PANTHER" id="PTHR11439">
    <property type="entry name" value="GAG-POL-RELATED RETROTRANSPOSON"/>
    <property type="match status" value="1"/>
</dbReference>
<dbReference type="OMA" id="KLSATWM"/>
<organism evidence="1 2">
    <name type="scientific">Cannabis sativa</name>
    <name type="common">Hemp</name>
    <name type="synonym">Marijuana</name>
    <dbReference type="NCBI Taxonomy" id="3483"/>
    <lineage>
        <taxon>Eukaryota</taxon>
        <taxon>Viridiplantae</taxon>
        <taxon>Streptophyta</taxon>
        <taxon>Embryophyta</taxon>
        <taxon>Tracheophyta</taxon>
        <taxon>Spermatophyta</taxon>
        <taxon>Magnoliopsida</taxon>
        <taxon>eudicotyledons</taxon>
        <taxon>Gunneridae</taxon>
        <taxon>Pentapetalae</taxon>
        <taxon>rosids</taxon>
        <taxon>fabids</taxon>
        <taxon>Rosales</taxon>
        <taxon>Cannabaceae</taxon>
        <taxon>Cannabis</taxon>
    </lineage>
</organism>
<proteinExistence type="predicted"/>
<dbReference type="PANTHER" id="PTHR11439:SF467">
    <property type="entry name" value="INTEGRASE CATALYTIC DOMAIN-CONTAINING PROTEIN"/>
    <property type="match status" value="1"/>
</dbReference>
<evidence type="ECO:0000313" key="2">
    <source>
        <dbReference type="Proteomes" id="UP000596661"/>
    </source>
</evidence>
<dbReference type="AlphaFoldDB" id="A0A803PR66"/>
<keyword evidence="2" id="KW-1185">Reference proteome</keyword>
<reference evidence="1" key="1">
    <citation type="submission" date="2018-11" db="EMBL/GenBank/DDBJ databases">
        <authorList>
            <person name="Grassa J C."/>
        </authorList>
    </citation>
    <scope>NUCLEOTIDE SEQUENCE [LARGE SCALE GENOMIC DNA]</scope>
</reference>
<reference evidence="1" key="2">
    <citation type="submission" date="2021-03" db="UniProtKB">
        <authorList>
            <consortium name="EnsemblPlants"/>
        </authorList>
    </citation>
    <scope>IDENTIFICATION</scope>
</reference>
<evidence type="ECO:0000313" key="1">
    <source>
        <dbReference type="EnsemblPlants" id="cds.evm.model.05.626"/>
    </source>
</evidence>
<evidence type="ECO:0008006" key="3">
    <source>
        <dbReference type="Google" id="ProtNLM"/>
    </source>
</evidence>
<dbReference type="Proteomes" id="UP000596661">
    <property type="component" value="Chromosome 5"/>
</dbReference>
<dbReference type="EnsemblPlants" id="evm.model.05.626">
    <property type="protein sequence ID" value="cds.evm.model.05.626"/>
    <property type="gene ID" value="evm.TU.05.626"/>
</dbReference>
<dbReference type="EMBL" id="UZAU01000435">
    <property type="status" value="NOT_ANNOTATED_CDS"/>
    <property type="molecule type" value="Genomic_DNA"/>
</dbReference>
<dbReference type="Gramene" id="evm.model.05.626">
    <property type="protein sequence ID" value="cds.evm.model.05.626"/>
    <property type="gene ID" value="evm.TU.05.626"/>
</dbReference>
<protein>
    <recommendedName>
        <fullName evidence="3">Retrovirus-related Pol polyprotein from transposon TNT 1-94</fullName>
    </recommendedName>
</protein>
<name>A0A803PR66_CANSA</name>
<sequence length="78" mass="8896">MGNSKAMSTLLSQHFKLSATWMMKDEAQKLEMSRVPYASVIGSLMYVMVCTRLDIAYALSMVSRFMENLGKEHWEALT</sequence>